<dbReference type="FunCoup" id="A0A6P8IA38">
    <property type="interactions" value="2486"/>
</dbReference>
<dbReference type="GO" id="GO:0005829">
    <property type="term" value="C:cytosol"/>
    <property type="evidence" value="ECO:0007669"/>
    <property type="project" value="TreeGrafter"/>
</dbReference>
<dbReference type="AlphaFoldDB" id="A0A6P8IA38"/>
<dbReference type="Pfam" id="PF04969">
    <property type="entry name" value="CS"/>
    <property type="match status" value="1"/>
</dbReference>
<organism evidence="4 5">
    <name type="scientific">Actinia tenebrosa</name>
    <name type="common">Australian red waratah sea anemone</name>
    <dbReference type="NCBI Taxonomy" id="6105"/>
    <lineage>
        <taxon>Eukaryota</taxon>
        <taxon>Metazoa</taxon>
        <taxon>Cnidaria</taxon>
        <taxon>Anthozoa</taxon>
        <taxon>Hexacorallia</taxon>
        <taxon>Actiniaria</taxon>
        <taxon>Actiniidae</taxon>
        <taxon>Actinia</taxon>
    </lineage>
</organism>
<dbReference type="GO" id="GO:0051087">
    <property type="term" value="F:protein-folding chaperone binding"/>
    <property type="evidence" value="ECO:0007669"/>
    <property type="project" value="TreeGrafter"/>
</dbReference>
<evidence type="ECO:0000256" key="1">
    <source>
        <dbReference type="ARBA" id="ARBA00025733"/>
    </source>
</evidence>
<dbReference type="GO" id="GO:0005634">
    <property type="term" value="C:nucleus"/>
    <property type="evidence" value="ECO:0007669"/>
    <property type="project" value="TreeGrafter"/>
</dbReference>
<dbReference type="InterPro" id="IPR045250">
    <property type="entry name" value="p23-like"/>
</dbReference>
<name>A0A6P8IA38_ACTTE</name>
<protein>
    <submittedName>
        <fullName evidence="5">Prostaglandin E synthase 3-like</fullName>
    </submittedName>
</protein>
<accession>A0A6P8IA38</accession>
<evidence type="ECO:0000313" key="4">
    <source>
        <dbReference type="Proteomes" id="UP000515163"/>
    </source>
</evidence>
<dbReference type="OrthoDB" id="1564555at2759"/>
<gene>
    <name evidence="5" type="primary">LOC116299501</name>
</gene>
<feature type="compositionally biased region" description="Acidic residues" evidence="2">
    <location>
        <begin position="146"/>
        <end position="163"/>
    </location>
</feature>
<comment type="similarity">
    <text evidence="1">Belongs to the p23/wos2 family.</text>
</comment>
<feature type="domain" description="CS" evidence="3">
    <location>
        <begin position="4"/>
        <end position="93"/>
    </location>
</feature>
<dbReference type="CDD" id="cd06465">
    <property type="entry name" value="p23_hB-ind1_like"/>
    <property type="match status" value="1"/>
</dbReference>
<evidence type="ECO:0000313" key="5">
    <source>
        <dbReference type="RefSeq" id="XP_031564026.1"/>
    </source>
</evidence>
<dbReference type="GO" id="GO:0051879">
    <property type="term" value="F:Hsp90 protein binding"/>
    <property type="evidence" value="ECO:0007669"/>
    <property type="project" value="InterPro"/>
</dbReference>
<dbReference type="InterPro" id="IPR008978">
    <property type="entry name" value="HSP20-like_chaperone"/>
</dbReference>
<dbReference type="Proteomes" id="UP000515163">
    <property type="component" value="Unplaced"/>
</dbReference>
<dbReference type="FunFam" id="2.60.40.790:FF:000013">
    <property type="entry name" value="Very-long-chain (3R)-3-hydroxyacyl-CoA dehydratase"/>
    <property type="match status" value="1"/>
</dbReference>
<reference evidence="5" key="1">
    <citation type="submission" date="2025-08" db="UniProtKB">
        <authorList>
            <consortium name="RefSeq"/>
        </authorList>
    </citation>
    <scope>IDENTIFICATION</scope>
    <source>
        <tissue evidence="5">Tentacle</tissue>
    </source>
</reference>
<dbReference type="PANTHER" id="PTHR22932">
    <property type="entry name" value="TELOMERASE-BINDING PROTEIN P23 HSP90 CO-CHAPERONE"/>
    <property type="match status" value="1"/>
</dbReference>
<evidence type="ECO:0000259" key="3">
    <source>
        <dbReference type="PROSITE" id="PS51203"/>
    </source>
</evidence>
<dbReference type="PROSITE" id="PS51203">
    <property type="entry name" value="CS"/>
    <property type="match status" value="1"/>
</dbReference>
<dbReference type="RefSeq" id="XP_031564026.1">
    <property type="nucleotide sequence ID" value="XM_031708166.1"/>
</dbReference>
<dbReference type="InParanoid" id="A0A6P8IA38"/>
<sequence length="163" mass="19118">MDSELHPPILWAQRKDRVLVTISLEDCKNPEIKLTETKLTFSSKGGHEQKLYKVELEFYNEVDPKESKQLVGGREIYFDIKKKDEGPFWPRLLKETKKPHYVRVDFNRWRDEDDSDIEDNYTDNRNLEDMMKNMGSSGLGEKFDPGEADSDDSDDEELPDLED</sequence>
<dbReference type="Gene3D" id="2.60.40.790">
    <property type="match status" value="1"/>
</dbReference>
<feature type="region of interest" description="Disordered" evidence="2">
    <location>
        <begin position="113"/>
        <end position="163"/>
    </location>
</feature>
<evidence type="ECO:0000256" key="2">
    <source>
        <dbReference type="SAM" id="MobiDB-lite"/>
    </source>
</evidence>
<dbReference type="GeneID" id="116299501"/>
<dbReference type="PANTHER" id="PTHR22932:SF1">
    <property type="entry name" value="CO-CHAPERONE PROTEIN DAF-41"/>
    <property type="match status" value="1"/>
</dbReference>
<dbReference type="GO" id="GO:0006457">
    <property type="term" value="P:protein folding"/>
    <property type="evidence" value="ECO:0007669"/>
    <property type="project" value="TreeGrafter"/>
</dbReference>
<dbReference type="KEGG" id="aten:116299501"/>
<dbReference type="SUPFAM" id="SSF49764">
    <property type="entry name" value="HSP20-like chaperones"/>
    <property type="match status" value="1"/>
</dbReference>
<dbReference type="GO" id="GO:0051131">
    <property type="term" value="P:chaperone-mediated protein complex assembly"/>
    <property type="evidence" value="ECO:0007669"/>
    <property type="project" value="TreeGrafter"/>
</dbReference>
<dbReference type="InterPro" id="IPR007052">
    <property type="entry name" value="CS_dom"/>
</dbReference>
<keyword evidence="4" id="KW-1185">Reference proteome</keyword>
<proteinExistence type="inferred from homology"/>